<dbReference type="AlphaFoldDB" id="A0A366XVD8"/>
<dbReference type="OrthoDB" id="1652387at2"/>
<dbReference type="Proteomes" id="UP000253314">
    <property type="component" value="Unassembled WGS sequence"/>
</dbReference>
<dbReference type="Pfam" id="PF14116">
    <property type="entry name" value="YyzF"/>
    <property type="match status" value="1"/>
</dbReference>
<reference evidence="1 2" key="1">
    <citation type="submission" date="2018-07" db="EMBL/GenBank/DDBJ databases">
        <title>Lottiidibacillus patelloidae gen. nov., sp. nov., isolated from the intestinal tract of a marine limpet and the reclassification of B. taeanensis BH030017T, B. algicola KMM 3737T and B. hwajinpoensis SW-72T as genus Lottiidibacillus.</title>
        <authorList>
            <person name="Liu R."/>
            <person name="Huang Z."/>
        </authorList>
    </citation>
    <scope>NUCLEOTIDE SEQUENCE [LARGE SCALE GENOMIC DNA]</scope>
    <source>
        <strain evidence="1 2">BH030017</strain>
    </source>
</reference>
<gene>
    <name evidence="1" type="ORF">DS031_13230</name>
</gene>
<dbReference type="NCBIfam" id="TIGR04129">
    <property type="entry name" value="CxxH_BA5709"/>
    <property type="match status" value="1"/>
</dbReference>
<proteinExistence type="predicted"/>
<dbReference type="EMBL" id="QOCW01000013">
    <property type="protein sequence ID" value="RBW69115.1"/>
    <property type="molecule type" value="Genomic_DNA"/>
</dbReference>
<accession>A0A366XVD8</accession>
<organism evidence="1 2">
    <name type="scientific">Bacillus taeanensis</name>
    <dbReference type="NCBI Taxonomy" id="273032"/>
    <lineage>
        <taxon>Bacteria</taxon>
        <taxon>Bacillati</taxon>
        <taxon>Bacillota</taxon>
        <taxon>Bacilli</taxon>
        <taxon>Bacillales</taxon>
        <taxon>Bacillaceae</taxon>
        <taxon>Bacillus</taxon>
    </lineage>
</organism>
<comment type="caution">
    <text evidence="1">The sequence shown here is derived from an EMBL/GenBank/DDBJ whole genome shotgun (WGS) entry which is preliminary data.</text>
</comment>
<dbReference type="InterPro" id="IPR025626">
    <property type="entry name" value="YyzF"/>
</dbReference>
<name>A0A366XVD8_9BACI</name>
<evidence type="ECO:0000313" key="1">
    <source>
        <dbReference type="EMBL" id="RBW69115.1"/>
    </source>
</evidence>
<dbReference type="RefSeq" id="WP_113806547.1">
    <property type="nucleotide sequence ID" value="NZ_QOCW01000013.1"/>
</dbReference>
<sequence>MIYCCKEHIELALDYAVDKWETPPVLEEFTNDTKDFTKCEFCQNEAAYVVSN</sequence>
<evidence type="ECO:0000313" key="2">
    <source>
        <dbReference type="Proteomes" id="UP000253314"/>
    </source>
</evidence>
<protein>
    <submittedName>
        <fullName evidence="1">CxxH/CxxC protein</fullName>
    </submittedName>
</protein>
<keyword evidence="2" id="KW-1185">Reference proteome</keyword>